<protein>
    <submittedName>
        <fullName evidence="1">Uncharacterized protein</fullName>
    </submittedName>
</protein>
<dbReference type="Proteomes" id="UP000813215">
    <property type="component" value="Unassembled WGS sequence"/>
</dbReference>
<reference evidence="1" key="2">
    <citation type="journal article" date="2022" name="Microbiol. Resour. Announc.">
        <title>Metagenome Sequencing to Explore Phylogenomics of Terrestrial Cyanobacteria.</title>
        <authorList>
            <person name="Ward R.D."/>
            <person name="Stajich J.E."/>
            <person name="Johansen J.R."/>
            <person name="Huntemann M."/>
            <person name="Clum A."/>
            <person name="Foster B."/>
            <person name="Foster B."/>
            <person name="Roux S."/>
            <person name="Palaniappan K."/>
            <person name="Varghese N."/>
            <person name="Mukherjee S."/>
            <person name="Reddy T.B.K."/>
            <person name="Daum C."/>
            <person name="Copeland A."/>
            <person name="Chen I.A."/>
            <person name="Ivanova N.N."/>
            <person name="Kyrpides N.C."/>
            <person name="Shapiro N."/>
            <person name="Eloe-Fadrosh E.A."/>
            <person name="Pietrasiak N."/>
        </authorList>
    </citation>
    <scope>NUCLEOTIDE SEQUENCE</scope>
    <source>
        <strain evidence="1">HA4357-MV3</strain>
    </source>
</reference>
<evidence type="ECO:0000313" key="1">
    <source>
        <dbReference type="EMBL" id="MBW4431919.1"/>
    </source>
</evidence>
<sequence length="69" mass="7822">MVYPPSQSLTNQIYRGNNPQMFCVWNGIAYDRVTALTPSQLHKKRVQLFALSAAVSFVPLHLTLGFQQQ</sequence>
<accession>A0A9E3H7S3</accession>
<name>A0A9E3H7S3_9NOST</name>
<dbReference type="EMBL" id="JAHHHW010000076">
    <property type="protein sequence ID" value="MBW4431919.1"/>
    <property type="molecule type" value="Genomic_DNA"/>
</dbReference>
<organism evidence="1 2">
    <name type="scientific">Pelatocladus maniniholoensis HA4357-MV3</name>
    <dbReference type="NCBI Taxonomy" id="1117104"/>
    <lineage>
        <taxon>Bacteria</taxon>
        <taxon>Bacillati</taxon>
        <taxon>Cyanobacteriota</taxon>
        <taxon>Cyanophyceae</taxon>
        <taxon>Nostocales</taxon>
        <taxon>Nostocaceae</taxon>
        <taxon>Pelatocladus</taxon>
    </lineage>
</organism>
<evidence type="ECO:0000313" key="2">
    <source>
        <dbReference type="Proteomes" id="UP000813215"/>
    </source>
</evidence>
<gene>
    <name evidence="1" type="ORF">KME28_09365</name>
</gene>
<comment type="caution">
    <text evidence="1">The sequence shown here is derived from an EMBL/GenBank/DDBJ whole genome shotgun (WGS) entry which is preliminary data.</text>
</comment>
<reference evidence="1" key="1">
    <citation type="submission" date="2021-05" db="EMBL/GenBank/DDBJ databases">
        <authorList>
            <person name="Pietrasiak N."/>
            <person name="Ward R."/>
            <person name="Stajich J.E."/>
            <person name="Kurbessoian T."/>
        </authorList>
    </citation>
    <scope>NUCLEOTIDE SEQUENCE</scope>
    <source>
        <strain evidence="1">HA4357-MV3</strain>
    </source>
</reference>
<dbReference type="AlphaFoldDB" id="A0A9E3H7S3"/>
<proteinExistence type="predicted"/>